<name>A0AB94IAG3_9GAMM</name>
<dbReference type="AlphaFoldDB" id="A0AB94IAG3"/>
<keyword evidence="2" id="KW-1185">Reference proteome</keyword>
<accession>A0AB94IAG3</accession>
<sequence>MKQTQAVWRQLHHTRNLSDRYIANALAPVNELIERFIYRLHHESDDMFRVSHGTNFDKINRIKDHEIIKQADKLPSYYRRSGNKLKAIDELDDKYKKLITKGYPDISENGLGPLENGFKTFHDLAATELPAGTKLARVIDPKSADNSTCWMRIEEFEKLTSRAEWREKYAVLTEWNGNGEYVTYTVPEGKTLKVWEGKAASQDIDKTDYYIPGGAVQIFLDPRQLERSYVSGRKPTNWGYGEINYQDDGITYLGVPDLTQNIGNWYK</sequence>
<organism evidence="1 2">
    <name type="scientific">Candidatus Schmidhempelia bombi str. Bimp</name>
    <dbReference type="NCBI Taxonomy" id="1387197"/>
    <lineage>
        <taxon>Bacteria</taxon>
        <taxon>Pseudomonadati</taxon>
        <taxon>Pseudomonadota</taxon>
        <taxon>Gammaproteobacteria</taxon>
        <taxon>Orbales</taxon>
        <taxon>Orbaceae</taxon>
        <taxon>Candidatus Schmidhempelia</taxon>
    </lineage>
</organism>
<gene>
    <name evidence="1" type="ORF">O970_09030</name>
</gene>
<dbReference type="EMBL" id="AWGA01000099">
    <property type="protein sequence ID" value="TEA26370.1"/>
    <property type="molecule type" value="Genomic_DNA"/>
</dbReference>
<evidence type="ECO:0000313" key="1">
    <source>
        <dbReference type="EMBL" id="TEA26370.1"/>
    </source>
</evidence>
<evidence type="ECO:0000313" key="2">
    <source>
        <dbReference type="Proteomes" id="UP000506160"/>
    </source>
</evidence>
<comment type="caution">
    <text evidence="1">The sequence shown here is derived from an EMBL/GenBank/DDBJ whole genome shotgun (WGS) entry which is preliminary data.</text>
</comment>
<proteinExistence type="predicted"/>
<dbReference type="Proteomes" id="UP000506160">
    <property type="component" value="Unassembled WGS sequence"/>
</dbReference>
<reference evidence="1 2" key="1">
    <citation type="journal article" date="2014" name="Appl. Environ. Microbiol.">
        <title>Genomic features of a bumble bee symbiont reflect its host environment.</title>
        <authorList>
            <person name="Martinson V.G."/>
            <person name="Magoc T."/>
            <person name="Koch H."/>
            <person name="Salzberg S.L."/>
            <person name="Moran N.A."/>
        </authorList>
    </citation>
    <scope>NUCLEOTIDE SEQUENCE [LARGE SCALE GENOMIC DNA]</scope>
    <source>
        <strain evidence="1 2">Bimp</strain>
    </source>
</reference>
<protein>
    <submittedName>
        <fullName evidence="1">Uncharacterized protein</fullName>
    </submittedName>
</protein>